<feature type="transmembrane region" description="Helical" evidence="1">
    <location>
        <begin position="225"/>
        <end position="243"/>
    </location>
</feature>
<proteinExistence type="predicted"/>
<keyword evidence="1" id="KW-0472">Membrane</keyword>
<feature type="transmembrane region" description="Helical" evidence="1">
    <location>
        <begin position="121"/>
        <end position="141"/>
    </location>
</feature>
<dbReference type="Proteomes" id="UP000633814">
    <property type="component" value="Unassembled WGS sequence"/>
</dbReference>
<keyword evidence="1" id="KW-0812">Transmembrane</keyword>
<feature type="transmembrane region" description="Helical" evidence="1">
    <location>
        <begin position="67"/>
        <end position="90"/>
    </location>
</feature>
<evidence type="ECO:0000256" key="1">
    <source>
        <dbReference type="SAM" id="Phobius"/>
    </source>
</evidence>
<reference evidence="2 3" key="1">
    <citation type="submission" date="2021-10" db="EMBL/GenBank/DDBJ databases">
        <title>Alishewanella koreense sp. nov. isolated from seawater of southwestern coast in South Korea and the proposal for the reclassification of Rheinheimera perlucida and Rheinheimera tuosuensis as Arsukibacterium perlucida and Arsukibacterium tuosuensis.</title>
        <authorList>
            <person name="Kim K.H."/>
            <person name="Ruan W."/>
            <person name="Kim K.R."/>
            <person name="Baek J.H."/>
            <person name="Jeon C.O."/>
        </authorList>
    </citation>
    <scope>NUCLEOTIDE SEQUENCE [LARGE SCALE GENOMIC DNA]</scope>
    <source>
        <strain evidence="2 3">16-MA</strain>
    </source>
</reference>
<feature type="transmembrane region" description="Helical" evidence="1">
    <location>
        <begin position="263"/>
        <end position="283"/>
    </location>
</feature>
<name>A0ABS8BZQ3_9ALTE</name>
<feature type="transmembrane region" description="Helical" evidence="1">
    <location>
        <begin position="96"/>
        <end position="114"/>
    </location>
</feature>
<evidence type="ECO:0000313" key="2">
    <source>
        <dbReference type="EMBL" id="MCB5225537.1"/>
    </source>
</evidence>
<accession>A0ABS8BZQ3</accession>
<feature type="transmembrane region" description="Helical" evidence="1">
    <location>
        <begin position="12"/>
        <end position="31"/>
    </location>
</feature>
<feature type="transmembrane region" description="Helical" evidence="1">
    <location>
        <begin position="194"/>
        <end position="213"/>
    </location>
</feature>
<dbReference type="Pfam" id="PF04018">
    <property type="entry name" value="VCA0040-like"/>
    <property type="match status" value="1"/>
</dbReference>
<dbReference type="RefSeq" id="WP_226749626.1">
    <property type="nucleotide sequence ID" value="NZ_JAEINI020000001.1"/>
</dbReference>
<sequence length="306" mass="33482">MKYLQWLIKGLAMGAADVVPGVSGGTLAFILGIYERLLGAISAINVQAFQLLLKGRFQQLWRHIDGTFVLCLFAGIFLSIFSLASLISWLLEHRPVPLWAFFNGLILTALPFLLRSVKWSLSRALLASLGIVLAVFVGMLSPVDLQPSSWMFFVAGAVAICAMILPGISGSFILLISGMYAPVILAIRELHFSVLALFASGCVLGLLSFSHVLKWLLQRYHDATLALLTGVVVGAMYRLWPWQAGEFMYSPSRYAIAFGQNDLLLALLCFTSAVFVMLALLNLEKWLGAEPERPATDDAVVGQSKE</sequence>
<comment type="caution">
    <text evidence="2">The sequence shown here is derived from an EMBL/GenBank/DDBJ whole genome shotgun (WGS) entry which is preliminary data.</text>
</comment>
<dbReference type="PANTHER" id="PTHR37308:SF1">
    <property type="entry name" value="POLYPRENYL-PHOSPHATE TRANSPORTER"/>
    <property type="match status" value="1"/>
</dbReference>
<keyword evidence="3" id="KW-1185">Reference proteome</keyword>
<dbReference type="InterPro" id="IPR007163">
    <property type="entry name" value="VCA0040-like"/>
</dbReference>
<keyword evidence="1" id="KW-1133">Transmembrane helix</keyword>
<protein>
    <submittedName>
        <fullName evidence="2">DUF368 domain-containing protein</fullName>
    </submittedName>
</protein>
<dbReference type="PANTHER" id="PTHR37308">
    <property type="entry name" value="INTEGRAL MEMBRANE PROTEIN"/>
    <property type="match status" value="1"/>
</dbReference>
<dbReference type="EMBL" id="JAEINI020000001">
    <property type="protein sequence ID" value="MCB5225537.1"/>
    <property type="molecule type" value="Genomic_DNA"/>
</dbReference>
<organism evidence="2 3">
    <name type="scientific">Alishewanella maricola</name>
    <dbReference type="NCBI Taxonomy" id="2795740"/>
    <lineage>
        <taxon>Bacteria</taxon>
        <taxon>Pseudomonadati</taxon>
        <taxon>Pseudomonadota</taxon>
        <taxon>Gammaproteobacteria</taxon>
        <taxon>Alteromonadales</taxon>
        <taxon>Alteromonadaceae</taxon>
        <taxon>Alishewanella</taxon>
    </lineage>
</organism>
<evidence type="ECO:0000313" key="3">
    <source>
        <dbReference type="Proteomes" id="UP000633814"/>
    </source>
</evidence>
<gene>
    <name evidence="2" type="ORF">JAO78_001715</name>
</gene>